<feature type="region of interest" description="Disordered" evidence="1">
    <location>
        <begin position="1"/>
        <end position="28"/>
    </location>
</feature>
<dbReference type="Gene3D" id="1.10.260.40">
    <property type="entry name" value="lambda repressor-like DNA-binding domains"/>
    <property type="match status" value="1"/>
</dbReference>
<feature type="region of interest" description="Disordered" evidence="1">
    <location>
        <begin position="268"/>
        <end position="294"/>
    </location>
</feature>
<dbReference type="OrthoDB" id="9790252at2"/>
<sequence>MSEEGEQPEGELPLEGAGQRLRRAREDAGKTIEQIAASTRIPQRHLEVIESGDFAALPAKTYAIGFARSYAREVGLDEKEITSLVREEMAGDSEAFADPHRGSTFEPSDPARIPSRKLAWFSLFAAILLVAGSLAYFRDYFFPGSGPGSIVAGEETAPRDAGVETPSDAGPAQPDPTGTVVFTSTEEGVWVKFYDAAGERLMEKEMAQGESYTVPADAEGPQVWTGQPESLEIRIGGTAIGTLSNTSEVVRDIPVTAEALNARIAELEAEQSAEDEATGSAEVSSGSSGNDSDG</sequence>
<dbReference type="InterPro" id="IPR010982">
    <property type="entry name" value="Lambda_DNA-bd_dom_sf"/>
</dbReference>
<organism evidence="4 5">
    <name type="scientific">Pontixanthobacter aquaemixtae</name>
    <dbReference type="NCBI Taxonomy" id="1958940"/>
    <lineage>
        <taxon>Bacteria</taxon>
        <taxon>Pseudomonadati</taxon>
        <taxon>Pseudomonadota</taxon>
        <taxon>Alphaproteobacteria</taxon>
        <taxon>Sphingomonadales</taxon>
        <taxon>Erythrobacteraceae</taxon>
        <taxon>Pontixanthobacter</taxon>
    </lineage>
</organism>
<feature type="compositionally biased region" description="Acidic residues" evidence="1">
    <location>
        <begin position="268"/>
        <end position="277"/>
    </location>
</feature>
<evidence type="ECO:0000256" key="1">
    <source>
        <dbReference type="SAM" id="MobiDB-lite"/>
    </source>
</evidence>
<name>A0A844ZV17_9SPHN</name>
<evidence type="ECO:0000313" key="4">
    <source>
        <dbReference type="EMBL" id="MXO89389.1"/>
    </source>
</evidence>
<gene>
    <name evidence="4" type="ORF">GRI41_00990</name>
</gene>
<dbReference type="Pfam" id="PF13464">
    <property type="entry name" value="RodZ_C"/>
    <property type="match status" value="1"/>
</dbReference>
<reference evidence="4 5" key="1">
    <citation type="submission" date="2019-12" db="EMBL/GenBank/DDBJ databases">
        <title>Genomic-based taxomic classification of the family Erythrobacteraceae.</title>
        <authorList>
            <person name="Xu L."/>
        </authorList>
    </citation>
    <scope>NUCLEOTIDE SEQUENCE [LARGE SCALE GENOMIC DNA]</scope>
    <source>
        <strain evidence="4 5">KCTC 52763</strain>
    </source>
</reference>
<evidence type="ECO:0000313" key="5">
    <source>
        <dbReference type="Proteomes" id="UP000442714"/>
    </source>
</evidence>
<keyword evidence="5" id="KW-1185">Reference proteome</keyword>
<dbReference type="Pfam" id="PF13413">
    <property type="entry name" value="HTH_25"/>
    <property type="match status" value="1"/>
</dbReference>
<dbReference type="CDD" id="cd00093">
    <property type="entry name" value="HTH_XRE"/>
    <property type="match status" value="1"/>
</dbReference>
<dbReference type="GO" id="GO:0003677">
    <property type="term" value="F:DNA binding"/>
    <property type="evidence" value="ECO:0007669"/>
    <property type="project" value="InterPro"/>
</dbReference>
<evidence type="ECO:0000259" key="3">
    <source>
        <dbReference type="Pfam" id="PF13464"/>
    </source>
</evidence>
<keyword evidence="2" id="KW-1133">Transmembrane helix</keyword>
<dbReference type="InterPro" id="IPR025194">
    <property type="entry name" value="RodZ-like_C"/>
</dbReference>
<feature type="transmembrane region" description="Helical" evidence="2">
    <location>
        <begin position="118"/>
        <end position="137"/>
    </location>
</feature>
<keyword evidence="2" id="KW-0812">Transmembrane</keyword>
<dbReference type="AlphaFoldDB" id="A0A844ZV17"/>
<dbReference type="EMBL" id="WTYX01000001">
    <property type="protein sequence ID" value="MXO89389.1"/>
    <property type="molecule type" value="Genomic_DNA"/>
</dbReference>
<dbReference type="Proteomes" id="UP000442714">
    <property type="component" value="Unassembled WGS sequence"/>
</dbReference>
<dbReference type="RefSeq" id="WP_160602792.1">
    <property type="nucleotide sequence ID" value="NZ_WTYX01000001.1"/>
</dbReference>
<dbReference type="InterPro" id="IPR050400">
    <property type="entry name" value="Bact_Cytoskel_RodZ"/>
</dbReference>
<feature type="domain" description="Cytoskeleton protein RodZ-like C-terminal" evidence="3">
    <location>
        <begin position="186"/>
        <end position="253"/>
    </location>
</feature>
<evidence type="ECO:0000256" key="2">
    <source>
        <dbReference type="SAM" id="Phobius"/>
    </source>
</evidence>
<dbReference type="SUPFAM" id="SSF47413">
    <property type="entry name" value="lambda repressor-like DNA-binding domains"/>
    <property type="match status" value="1"/>
</dbReference>
<feature type="region of interest" description="Disordered" evidence="1">
    <location>
        <begin position="152"/>
        <end position="175"/>
    </location>
</feature>
<accession>A0A844ZV17</accession>
<dbReference type="PANTHER" id="PTHR34475:SF1">
    <property type="entry name" value="CYTOSKELETON PROTEIN RODZ"/>
    <property type="match status" value="1"/>
</dbReference>
<dbReference type="InterPro" id="IPR001387">
    <property type="entry name" value="Cro/C1-type_HTH"/>
</dbReference>
<feature type="compositionally biased region" description="Low complexity" evidence="1">
    <location>
        <begin position="10"/>
        <end position="19"/>
    </location>
</feature>
<dbReference type="PANTHER" id="PTHR34475">
    <property type="match status" value="1"/>
</dbReference>
<comment type="caution">
    <text evidence="4">The sequence shown here is derived from an EMBL/GenBank/DDBJ whole genome shotgun (WGS) entry which is preliminary data.</text>
</comment>
<protein>
    <submittedName>
        <fullName evidence="4">DUF4115 domain-containing protein</fullName>
    </submittedName>
</protein>
<proteinExistence type="predicted"/>
<feature type="compositionally biased region" description="Low complexity" evidence="1">
    <location>
        <begin position="279"/>
        <end position="294"/>
    </location>
</feature>
<keyword evidence="2" id="KW-0472">Membrane</keyword>